<gene>
    <name evidence="1" type="ORF">LTR82_017464</name>
    <name evidence="2" type="ORF">LTR91_021922</name>
</gene>
<organism evidence="2 3">
    <name type="scientific">Friedmanniomyces endolithicus</name>
    <dbReference type="NCBI Taxonomy" id="329885"/>
    <lineage>
        <taxon>Eukaryota</taxon>
        <taxon>Fungi</taxon>
        <taxon>Dikarya</taxon>
        <taxon>Ascomycota</taxon>
        <taxon>Pezizomycotina</taxon>
        <taxon>Dothideomycetes</taxon>
        <taxon>Dothideomycetidae</taxon>
        <taxon>Mycosphaerellales</taxon>
        <taxon>Teratosphaeriaceae</taxon>
        <taxon>Friedmanniomyces</taxon>
    </lineage>
</organism>
<dbReference type="EMBL" id="JAUJLE010000408">
    <property type="protein sequence ID" value="KAK0957314.1"/>
    <property type="molecule type" value="Genomic_DNA"/>
</dbReference>
<comment type="caution">
    <text evidence="2">The sequence shown here is derived from an EMBL/GenBank/DDBJ whole genome shotgun (WGS) entry which is preliminary data.</text>
</comment>
<dbReference type="AlphaFoldDB" id="A0AAN6H511"/>
<protein>
    <submittedName>
        <fullName evidence="2">Uncharacterized protein</fullName>
    </submittedName>
</protein>
<name>A0AAN6H511_9PEZI</name>
<dbReference type="EMBL" id="JASUXU010000142">
    <property type="protein sequence ID" value="KAK0303685.1"/>
    <property type="molecule type" value="Genomic_DNA"/>
</dbReference>
<evidence type="ECO:0000313" key="3">
    <source>
        <dbReference type="Proteomes" id="UP001175353"/>
    </source>
</evidence>
<evidence type="ECO:0000313" key="2">
    <source>
        <dbReference type="EMBL" id="KAK0957314.1"/>
    </source>
</evidence>
<reference evidence="1" key="1">
    <citation type="submission" date="2021-12" db="EMBL/GenBank/DDBJ databases">
        <title>Black yeast isolated from Biological Soil Crust.</title>
        <authorList>
            <person name="Kurbessoian T."/>
        </authorList>
    </citation>
    <scope>NUCLEOTIDE SEQUENCE</scope>
    <source>
        <strain evidence="1">CCFEE 5208</strain>
    </source>
</reference>
<evidence type="ECO:0000313" key="1">
    <source>
        <dbReference type="EMBL" id="KAK0303685.1"/>
    </source>
</evidence>
<proteinExistence type="predicted"/>
<dbReference type="Proteomes" id="UP001175353">
    <property type="component" value="Unassembled WGS sequence"/>
</dbReference>
<reference evidence="2" key="2">
    <citation type="submission" date="2023-06" db="EMBL/GenBank/DDBJ databases">
        <title>Black Yeasts Isolated from many extreme environments.</title>
        <authorList>
            <person name="Coleine C."/>
            <person name="Stajich J.E."/>
            <person name="Selbmann L."/>
        </authorList>
    </citation>
    <scope>NUCLEOTIDE SEQUENCE</scope>
    <source>
        <strain evidence="2">CCFEE 5200</strain>
    </source>
</reference>
<keyword evidence="3" id="KW-1185">Reference proteome</keyword>
<accession>A0AAN6H511</accession>
<dbReference type="Proteomes" id="UP001168146">
    <property type="component" value="Unassembled WGS sequence"/>
</dbReference>
<sequence length="167" mass="18665">MLKRAHATDRSCVKEVPSTLDYEAHSLGAYGKPKEPEFATPPAGTYPMVPISGFLGLPRELRDIVYELVATGEQSLVVKTEPPTANRCQLASRSRLILTCKQLHNEYLENLLANVLKPGNCIKIGVTVTDCDFTRAFEFFCQLTPPQRIATLNMVDLEIKLVFREPE</sequence>